<evidence type="ECO:0000256" key="10">
    <source>
        <dbReference type="SAM" id="MobiDB-lite"/>
    </source>
</evidence>
<keyword evidence="4" id="KW-0479">Metal-binding</keyword>
<protein>
    <recommendedName>
        <fullName evidence="2">RBR-type E3 ubiquitin transferase</fullName>
        <ecNumber evidence="2">2.3.2.31</ecNumber>
    </recommendedName>
</protein>
<dbReference type="CDD" id="cd20335">
    <property type="entry name" value="BRcat_RBR"/>
    <property type="match status" value="1"/>
</dbReference>
<dbReference type="SMART" id="SM00647">
    <property type="entry name" value="IBR"/>
    <property type="match status" value="2"/>
</dbReference>
<keyword evidence="3" id="KW-0808">Transferase</keyword>
<keyword evidence="8" id="KW-0862">Zinc</keyword>
<keyword evidence="7" id="KW-0833">Ubl conjugation pathway</keyword>
<evidence type="ECO:0000256" key="9">
    <source>
        <dbReference type="SAM" id="Coils"/>
    </source>
</evidence>
<comment type="catalytic activity">
    <reaction evidence="1">
        <text>[E2 ubiquitin-conjugating enzyme]-S-ubiquitinyl-L-cysteine + [acceptor protein]-L-lysine = [E2 ubiquitin-conjugating enzyme]-L-cysteine + [acceptor protein]-N(6)-ubiquitinyl-L-lysine.</text>
        <dbReference type="EC" id="2.3.2.31"/>
    </reaction>
</comment>
<evidence type="ECO:0000256" key="8">
    <source>
        <dbReference type="ARBA" id="ARBA00022833"/>
    </source>
</evidence>
<evidence type="ECO:0000313" key="13">
    <source>
        <dbReference type="Proteomes" id="UP001305414"/>
    </source>
</evidence>
<dbReference type="GO" id="GO:0061630">
    <property type="term" value="F:ubiquitin protein ligase activity"/>
    <property type="evidence" value="ECO:0007669"/>
    <property type="project" value="UniProtKB-EC"/>
</dbReference>
<evidence type="ECO:0000256" key="4">
    <source>
        <dbReference type="ARBA" id="ARBA00022723"/>
    </source>
</evidence>
<feature type="region of interest" description="Disordered" evidence="10">
    <location>
        <begin position="188"/>
        <end position="210"/>
    </location>
</feature>
<evidence type="ECO:0000259" key="11">
    <source>
        <dbReference type="PROSITE" id="PS51873"/>
    </source>
</evidence>
<dbReference type="CDD" id="cd22584">
    <property type="entry name" value="Rcat_RBR_unk"/>
    <property type="match status" value="1"/>
</dbReference>
<dbReference type="PROSITE" id="PS51873">
    <property type="entry name" value="TRIAD"/>
    <property type="match status" value="1"/>
</dbReference>
<reference evidence="12 13" key="1">
    <citation type="submission" date="2023-10" db="EMBL/GenBank/DDBJ databases">
        <title>Draft genome sequence of Xylaria bambusicola isolate GMP-LS, the root and basal stem rot pathogen of sugarcane in Indonesia.</title>
        <authorList>
            <person name="Selvaraj P."/>
            <person name="Muralishankar V."/>
            <person name="Muruganantham S."/>
            <person name="Sp S."/>
            <person name="Haryani S."/>
            <person name="Lau K.J.X."/>
            <person name="Naqvi N.I."/>
        </authorList>
    </citation>
    <scope>NUCLEOTIDE SEQUENCE [LARGE SCALE GENOMIC DNA]</scope>
    <source>
        <strain evidence="12">GMP-LS</strain>
    </source>
</reference>
<sequence length="722" mass="83873">MLIVSQGSPATEIRPVTQDAWAQHDDDPNDGVARWKGKGKAAVQESNEISSPIEASSDTFTVDWTKYEPPEGLNYIRDIDSEMITQIIQQSIDRVRARIAEEEEAKKFAVEAEKQRQKEAANEEKEVVVLRGKCIEGRQDEDSTPTKDLDWPLPLSQDASRTDNTPRPFPTELLKRSPGVRGLMKLFRKRNSGPEDGEPSAAGAARRAGEYRTHSAKRSIVLDLINKVKEPEAPDVECVSCLDDFASSETVRAPCHNYCKPCFYRLIASACQNEQHWPPKCCLNTIPETTVHQNVSPQQWQEYAERAVEWNQSVADRIYCSQPECSLFIRPEYVILAQGVARCTDGHSTCTICRNPQHAGDSCPQDEDIIRTNELAEAAGWKRCNRCQAFVEHSEGCQHMTCRCGAEFCYVCGAPWQTCGCTMTHLANFKRQAEARRQERLDREAREAAEIQEALRLVREFELEEERNAQLLREKERRLAEERWRRRHQELEAERREAAARFEELREVVSELHETQRIAVQQHQEKRERQLAIKGDAVRRRMRDSHDLERETGRARDEERIARRETKLKAEYVARAMEERKIEEQYAAELREFWGACGEDGEKEMQAAMTELRTRMDGHFQTWKKWRDDDLAVYRHSVREEQAIREELMEEKERRLETRRNEVMLGVAKRKTAELRWVREVFEERGRLLDELENSEIEKLGDVGDRFLEDPEEQEAWIVMKE</sequence>
<dbReference type="GO" id="GO:0008270">
    <property type="term" value="F:zinc ion binding"/>
    <property type="evidence" value="ECO:0007669"/>
    <property type="project" value="UniProtKB-KW"/>
</dbReference>
<dbReference type="EC" id="2.3.2.31" evidence="2"/>
<gene>
    <name evidence="12" type="ORF">RRF57_005781</name>
</gene>
<dbReference type="EMBL" id="JAWHQM010000013">
    <property type="protein sequence ID" value="KAK5630066.1"/>
    <property type="molecule type" value="Genomic_DNA"/>
</dbReference>
<comment type="caution">
    <text evidence="12">The sequence shown here is derived from an EMBL/GenBank/DDBJ whole genome shotgun (WGS) entry which is preliminary data.</text>
</comment>
<feature type="compositionally biased region" description="Basic and acidic residues" evidence="10">
    <location>
        <begin position="138"/>
        <end position="150"/>
    </location>
</feature>
<dbReference type="InterPro" id="IPR002867">
    <property type="entry name" value="IBR_dom"/>
</dbReference>
<evidence type="ECO:0000256" key="5">
    <source>
        <dbReference type="ARBA" id="ARBA00022737"/>
    </source>
</evidence>
<evidence type="ECO:0000256" key="1">
    <source>
        <dbReference type="ARBA" id="ARBA00001798"/>
    </source>
</evidence>
<dbReference type="Pfam" id="PF01485">
    <property type="entry name" value="IBR"/>
    <property type="match status" value="2"/>
</dbReference>
<evidence type="ECO:0000256" key="2">
    <source>
        <dbReference type="ARBA" id="ARBA00012251"/>
    </source>
</evidence>
<organism evidence="12 13">
    <name type="scientific">Xylaria bambusicola</name>
    <dbReference type="NCBI Taxonomy" id="326684"/>
    <lineage>
        <taxon>Eukaryota</taxon>
        <taxon>Fungi</taxon>
        <taxon>Dikarya</taxon>
        <taxon>Ascomycota</taxon>
        <taxon>Pezizomycotina</taxon>
        <taxon>Sordariomycetes</taxon>
        <taxon>Xylariomycetidae</taxon>
        <taxon>Xylariales</taxon>
        <taxon>Xylariaceae</taxon>
        <taxon>Xylaria</taxon>
    </lineage>
</organism>
<dbReference type="GO" id="GO:0016567">
    <property type="term" value="P:protein ubiquitination"/>
    <property type="evidence" value="ECO:0007669"/>
    <property type="project" value="InterPro"/>
</dbReference>
<keyword evidence="9" id="KW-0175">Coiled coil</keyword>
<dbReference type="PANTHER" id="PTHR11685">
    <property type="entry name" value="RBR FAMILY RING FINGER AND IBR DOMAIN-CONTAINING"/>
    <property type="match status" value="1"/>
</dbReference>
<accession>A0AAN7Z9G5</accession>
<name>A0AAN7Z9G5_9PEZI</name>
<evidence type="ECO:0000313" key="12">
    <source>
        <dbReference type="EMBL" id="KAK5630066.1"/>
    </source>
</evidence>
<dbReference type="SUPFAM" id="SSF57850">
    <property type="entry name" value="RING/U-box"/>
    <property type="match status" value="1"/>
</dbReference>
<proteinExistence type="predicted"/>
<feature type="domain" description="RING-type" evidence="11">
    <location>
        <begin position="234"/>
        <end position="431"/>
    </location>
</feature>
<dbReference type="Proteomes" id="UP001305414">
    <property type="component" value="Unassembled WGS sequence"/>
</dbReference>
<dbReference type="InterPro" id="IPR031127">
    <property type="entry name" value="E3_UB_ligase_RBR"/>
</dbReference>
<dbReference type="Gene3D" id="1.20.120.1750">
    <property type="match status" value="1"/>
</dbReference>
<evidence type="ECO:0000256" key="7">
    <source>
        <dbReference type="ARBA" id="ARBA00022786"/>
    </source>
</evidence>
<evidence type="ECO:0000256" key="6">
    <source>
        <dbReference type="ARBA" id="ARBA00022771"/>
    </source>
</evidence>
<dbReference type="InterPro" id="IPR044066">
    <property type="entry name" value="TRIAD_supradom"/>
</dbReference>
<feature type="coiled-coil region" evidence="9">
    <location>
        <begin position="92"/>
        <end position="120"/>
    </location>
</feature>
<evidence type="ECO:0000256" key="3">
    <source>
        <dbReference type="ARBA" id="ARBA00022679"/>
    </source>
</evidence>
<feature type="region of interest" description="Disordered" evidence="10">
    <location>
        <begin position="138"/>
        <end position="175"/>
    </location>
</feature>
<feature type="coiled-coil region" evidence="9">
    <location>
        <begin position="454"/>
        <end position="515"/>
    </location>
</feature>
<keyword evidence="6" id="KW-0863">Zinc-finger</keyword>
<keyword evidence="13" id="KW-1185">Reference proteome</keyword>
<dbReference type="AlphaFoldDB" id="A0AAN7Z9G5"/>
<keyword evidence="5" id="KW-0677">Repeat</keyword>